<name>A0AAN9JZJ8_CANGL</name>
<evidence type="ECO:0000313" key="2">
    <source>
        <dbReference type="EMBL" id="KAK7308455.1"/>
    </source>
</evidence>
<feature type="region of interest" description="Disordered" evidence="1">
    <location>
        <begin position="1"/>
        <end position="41"/>
    </location>
</feature>
<dbReference type="Proteomes" id="UP001367508">
    <property type="component" value="Unassembled WGS sequence"/>
</dbReference>
<accession>A0AAN9JZJ8</accession>
<dbReference type="AlphaFoldDB" id="A0AAN9JZJ8"/>
<sequence length="183" mass="20035">MEVSQAEPLNAFECGRAEERERATGGDGGHGRKEQALTEGPLGNARILSQMPLILAMVFRIPEKPTIDDGERATPGWRTCRIFKPWQSGNSNRDGATRELAYDVGNGECLHWKTCRELKLARSGLGMDQSRRPPTFKALASGVFTGGVVPASIATSLLLMPALTKAWFTGWRPCEEHLGPRDS</sequence>
<comment type="caution">
    <text evidence="2">The sequence shown here is derived from an EMBL/GenBank/DDBJ whole genome shotgun (WGS) entry which is preliminary data.</text>
</comment>
<organism evidence="2 3">
    <name type="scientific">Canavalia gladiata</name>
    <name type="common">Sword bean</name>
    <name type="synonym">Dolichos gladiatus</name>
    <dbReference type="NCBI Taxonomy" id="3824"/>
    <lineage>
        <taxon>Eukaryota</taxon>
        <taxon>Viridiplantae</taxon>
        <taxon>Streptophyta</taxon>
        <taxon>Embryophyta</taxon>
        <taxon>Tracheophyta</taxon>
        <taxon>Spermatophyta</taxon>
        <taxon>Magnoliopsida</taxon>
        <taxon>eudicotyledons</taxon>
        <taxon>Gunneridae</taxon>
        <taxon>Pentapetalae</taxon>
        <taxon>rosids</taxon>
        <taxon>fabids</taxon>
        <taxon>Fabales</taxon>
        <taxon>Fabaceae</taxon>
        <taxon>Papilionoideae</taxon>
        <taxon>50 kb inversion clade</taxon>
        <taxon>NPAAA clade</taxon>
        <taxon>indigoferoid/millettioid clade</taxon>
        <taxon>Phaseoleae</taxon>
        <taxon>Canavalia</taxon>
    </lineage>
</organism>
<gene>
    <name evidence="2" type="ORF">VNO77_42061</name>
</gene>
<keyword evidence="3" id="KW-1185">Reference proteome</keyword>
<dbReference type="EMBL" id="JAYMYQ010000010">
    <property type="protein sequence ID" value="KAK7308455.1"/>
    <property type="molecule type" value="Genomic_DNA"/>
</dbReference>
<feature type="compositionally biased region" description="Basic and acidic residues" evidence="1">
    <location>
        <begin position="15"/>
        <end position="36"/>
    </location>
</feature>
<evidence type="ECO:0000256" key="1">
    <source>
        <dbReference type="SAM" id="MobiDB-lite"/>
    </source>
</evidence>
<evidence type="ECO:0000313" key="3">
    <source>
        <dbReference type="Proteomes" id="UP001367508"/>
    </source>
</evidence>
<protein>
    <submittedName>
        <fullName evidence="2">Uncharacterized protein</fullName>
    </submittedName>
</protein>
<reference evidence="2 3" key="1">
    <citation type="submission" date="2024-01" db="EMBL/GenBank/DDBJ databases">
        <title>The genomes of 5 underutilized Papilionoideae crops provide insights into root nodulation and disease resistanc.</title>
        <authorList>
            <person name="Jiang F."/>
        </authorList>
    </citation>
    <scope>NUCLEOTIDE SEQUENCE [LARGE SCALE GENOMIC DNA]</scope>
    <source>
        <strain evidence="2">LVBAO_FW01</strain>
        <tissue evidence="2">Leaves</tissue>
    </source>
</reference>
<proteinExistence type="predicted"/>